<protein>
    <submittedName>
        <fullName evidence="1">Uncharacterized protein</fullName>
    </submittedName>
</protein>
<reference evidence="1 2" key="1">
    <citation type="journal article" date="2019" name="Emerg. Microbes Infect.">
        <title>Comprehensive subspecies identification of 175 nontuberculous mycobacteria species based on 7547 genomic profiles.</title>
        <authorList>
            <person name="Matsumoto Y."/>
            <person name="Kinjo T."/>
            <person name="Motooka D."/>
            <person name="Nabeya D."/>
            <person name="Jung N."/>
            <person name="Uechi K."/>
            <person name="Horii T."/>
            <person name="Iida T."/>
            <person name="Fujita J."/>
            <person name="Nakamura S."/>
        </authorList>
    </citation>
    <scope>NUCLEOTIDE SEQUENCE [LARGE SCALE GENOMIC DNA]</scope>
    <source>
        <strain evidence="1 2">JCM 14233</strain>
    </source>
</reference>
<organism evidence="1 2">
    <name type="scientific">Mycobacterium shinjukuense</name>
    <dbReference type="NCBI Taxonomy" id="398694"/>
    <lineage>
        <taxon>Bacteria</taxon>
        <taxon>Bacillati</taxon>
        <taxon>Actinomycetota</taxon>
        <taxon>Actinomycetes</taxon>
        <taxon>Mycobacteriales</taxon>
        <taxon>Mycobacteriaceae</taxon>
        <taxon>Mycobacterium</taxon>
    </lineage>
</organism>
<dbReference type="EMBL" id="AP022575">
    <property type="protein sequence ID" value="BBX73406.1"/>
    <property type="molecule type" value="Genomic_DNA"/>
</dbReference>
<proteinExistence type="predicted"/>
<name>A0A7I7MMM4_9MYCO</name>
<dbReference type="KEGG" id="mshj:MSHI_13120"/>
<sequence>MPCWWTIVVLRTVHATSVLCACKFSAEDTLVVDLSPALNTKILSQIAPGRSLLRSAGAPAERPPVRCDRCHRAAATTCVNGFPPVRVGGTARHPRRRAGLG</sequence>
<dbReference type="AlphaFoldDB" id="A0A7I7MMM4"/>
<evidence type="ECO:0000313" key="1">
    <source>
        <dbReference type="EMBL" id="BBX73406.1"/>
    </source>
</evidence>
<evidence type="ECO:0000313" key="2">
    <source>
        <dbReference type="Proteomes" id="UP000467236"/>
    </source>
</evidence>
<accession>A0A7I7MMM4</accession>
<keyword evidence="2" id="KW-1185">Reference proteome</keyword>
<gene>
    <name evidence="1" type="ORF">MSHI_13120</name>
</gene>
<dbReference type="Proteomes" id="UP000467236">
    <property type="component" value="Chromosome"/>
</dbReference>